<feature type="region of interest" description="Disordered" evidence="3">
    <location>
        <begin position="161"/>
        <end position="189"/>
    </location>
</feature>
<organism evidence="4 5">
    <name type="scientific">Platanthera guangdongensis</name>
    <dbReference type="NCBI Taxonomy" id="2320717"/>
    <lineage>
        <taxon>Eukaryota</taxon>
        <taxon>Viridiplantae</taxon>
        <taxon>Streptophyta</taxon>
        <taxon>Embryophyta</taxon>
        <taxon>Tracheophyta</taxon>
        <taxon>Spermatophyta</taxon>
        <taxon>Magnoliopsida</taxon>
        <taxon>Liliopsida</taxon>
        <taxon>Asparagales</taxon>
        <taxon>Orchidaceae</taxon>
        <taxon>Orchidoideae</taxon>
        <taxon>Orchideae</taxon>
        <taxon>Orchidinae</taxon>
        <taxon>Platanthera</taxon>
    </lineage>
</organism>
<sequence length="257" mass="28101">MLPCRNTPLVIGFGAARFGLGLRRGPDIADVGGRGVEEGTKTNVSRSLISWQSGVDRRLVALSRAAWFSERFSKGQCDKEECIDEWDKYRACLVLEANIRHLVQPSIDVCDLPDAGIVGQWACKSVKMSGLSKSLIERLLEHLEVGERGSHAKWILTVSSNTPHSSQPPPINSSSAFSGSGFLQRKHHPPGHTPAQLCLPPSCRPAKPSSACNIYFLHTCPCPVPARITFIDPRTAPSFRAPRHFPCSAPARIQESD</sequence>
<keyword evidence="5" id="KW-1185">Reference proteome</keyword>
<evidence type="ECO:0000256" key="2">
    <source>
        <dbReference type="ARBA" id="ARBA00023157"/>
    </source>
</evidence>
<gene>
    <name evidence="4" type="ORF">KSP40_PGU001017</name>
</gene>
<dbReference type="EMBL" id="JBBWWR010000012">
    <property type="protein sequence ID" value="KAK8958590.1"/>
    <property type="molecule type" value="Genomic_DNA"/>
</dbReference>
<evidence type="ECO:0000313" key="5">
    <source>
        <dbReference type="Proteomes" id="UP001412067"/>
    </source>
</evidence>
<dbReference type="Proteomes" id="UP001412067">
    <property type="component" value="Unassembled WGS sequence"/>
</dbReference>
<proteinExistence type="inferred from homology"/>
<evidence type="ECO:0000313" key="4">
    <source>
        <dbReference type="EMBL" id="KAK8958590.1"/>
    </source>
</evidence>
<dbReference type="InterPro" id="IPR007918">
    <property type="entry name" value="MDM35_apoptosis"/>
</dbReference>
<accession>A0ABR2M3K1</accession>
<dbReference type="Pfam" id="PF05254">
    <property type="entry name" value="UPF0203"/>
    <property type="match status" value="1"/>
</dbReference>
<name>A0ABR2M3K1_9ASPA</name>
<keyword evidence="2" id="KW-1015">Disulfide bond</keyword>
<protein>
    <submittedName>
        <fullName evidence="4">Uncharacterized protein</fullName>
    </submittedName>
</protein>
<comment type="similarity">
    <text evidence="1">Belongs to the TRIAP1/MDM35 family.</text>
</comment>
<comment type="caution">
    <text evidence="4">The sequence shown here is derived from an EMBL/GenBank/DDBJ whole genome shotgun (WGS) entry which is preliminary data.</text>
</comment>
<reference evidence="4 5" key="1">
    <citation type="journal article" date="2022" name="Nat. Plants">
        <title>Genomes of leafy and leafless Platanthera orchids illuminate the evolution of mycoheterotrophy.</title>
        <authorList>
            <person name="Li M.H."/>
            <person name="Liu K.W."/>
            <person name="Li Z."/>
            <person name="Lu H.C."/>
            <person name="Ye Q.L."/>
            <person name="Zhang D."/>
            <person name="Wang J.Y."/>
            <person name="Li Y.F."/>
            <person name="Zhong Z.M."/>
            <person name="Liu X."/>
            <person name="Yu X."/>
            <person name="Liu D.K."/>
            <person name="Tu X.D."/>
            <person name="Liu B."/>
            <person name="Hao Y."/>
            <person name="Liao X.Y."/>
            <person name="Jiang Y.T."/>
            <person name="Sun W.H."/>
            <person name="Chen J."/>
            <person name="Chen Y.Q."/>
            <person name="Ai Y."/>
            <person name="Zhai J.W."/>
            <person name="Wu S.S."/>
            <person name="Zhou Z."/>
            <person name="Hsiao Y.Y."/>
            <person name="Wu W.L."/>
            <person name="Chen Y.Y."/>
            <person name="Lin Y.F."/>
            <person name="Hsu J.L."/>
            <person name="Li C.Y."/>
            <person name="Wang Z.W."/>
            <person name="Zhao X."/>
            <person name="Zhong W.Y."/>
            <person name="Ma X.K."/>
            <person name="Ma L."/>
            <person name="Huang J."/>
            <person name="Chen G.Z."/>
            <person name="Huang M.Z."/>
            <person name="Huang L."/>
            <person name="Peng D.H."/>
            <person name="Luo Y.B."/>
            <person name="Zou S.Q."/>
            <person name="Chen S.P."/>
            <person name="Lan S."/>
            <person name="Tsai W.C."/>
            <person name="Van de Peer Y."/>
            <person name="Liu Z.J."/>
        </authorList>
    </citation>
    <scope>NUCLEOTIDE SEQUENCE [LARGE SCALE GENOMIC DNA]</scope>
    <source>
        <strain evidence="4">Lor288</strain>
    </source>
</reference>
<evidence type="ECO:0000256" key="1">
    <source>
        <dbReference type="ARBA" id="ARBA00006196"/>
    </source>
</evidence>
<evidence type="ECO:0000256" key="3">
    <source>
        <dbReference type="SAM" id="MobiDB-lite"/>
    </source>
</evidence>